<gene>
    <name evidence="4" type="ORF">G9U51_04540</name>
</gene>
<dbReference type="PANTHER" id="PTHR19288:SF95">
    <property type="entry name" value="D-GLYCEROL 3-PHOSPHATE PHOSPHATASE"/>
    <property type="match status" value="1"/>
</dbReference>
<feature type="binding site" evidence="2">
    <location>
        <position position="196"/>
    </location>
    <ligand>
        <name>substrate</name>
    </ligand>
</feature>
<feature type="binding site" evidence="3">
    <location>
        <position position="17"/>
    </location>
    <ligand>
        <name>Mg(2+)</name>
        <dbReference type="ChEBI" id="CHEBI:18420"/>
    </ligand>
</feature>
<evidence type="ECO:0000256" key="2">
    <source>
        <dbReference type="PIRSR" id="PIRSR000915-2"/>
    </source>
</evidence>
<accession>A0A967B097</accession>
<dbReference type="Gene3D" id="3.40.50.1000">
    <property type="entry name" value="HAD superfamily/HAD-like"/>
    <property type="match status" value="2"/>
</dbReference>
<dbReference type="GO" id="GO:0046872">
    <property type="term" value="F:metal ion binding"/>
    <property type="evidence" value="ECO:0007669"/>
    <property type="project" value="UniProtKB-KW"/>
</dbReference>
<dbReference type="RefSeq" id="WP_166193791.1">
    <property type="nucleotide sequence ID" value="NZ_JAAOIV010000002.1"/>
</dbReference>
<keyword evidence="5" id="KW-1185">Reference proteome</keyword>
<evidence type="ECO:0000313" key="4">
    <source>
        <dbReference type="EMBL" id="NHN55055.1"/>
    </source>
</evidence>
<feature type="binding site" evidence="3">
    <location>
        <position position="15"/>
    </location>
    <ligand>
        <name>Mg(2+)</name>
        <dbReference type="ChEBI" id="CHEBI:18420"/>
    </ligand>
</feature>
<evidence type="ECO:0000313" key="5">
    <source>
        <dbReference type="Proteomes" id="UP000744769"/>
    </source>
</evidence>
<feature type="active site" description="Proton donor" evidence="1">
    <location>
        <position position="17"/>
    </location>
</feature>
<keyword evidence="3" id="KW-0460">Magnesium</keyword>
<dbReference type="Pfam" id="PF13344">
    <property type="entry name" value="Hydrolase_6"/>
    <property type="match status" value="1"/>
</dbReference>
<proteinExistence type="predicted"/>
<dbReference type="SUPFAM" id="SSF56784">
    <property type="entry name" value="HAD-like"/>
    <property type="match status" value="1"/>
</dbReference>
<sequence length="338" mass="34951">MAAALLASYDGLVCDLDGVVYRGPDPVPHAVESLDNARTQGVPTIYATNNASRPPAAVAAHLRELGLTLTDDEVINSSVAGAEYLRTQLTDGATVLAVGGVGVAEALRHNGFEPLTPAQTIEGGRPKLAAVLQGYGPEVTATDLAEAAYAIQSGARWVATNSDLTLPTAVGTAPGNGSLVAAVRNAVTVDPEVVGKPGPLMYRLAADRLGTTPARTLGIGDRLETDVAGASAAGMSCLHVLTGVHGPRDLVAATADLRPRYVAEDLRALHEPYDEPQRDRGGYAVGSLHARLTGSGDTARVEFEGEGGRIERLRVALRVLWDAIDAGQVTAEDACGLV</sequence>
<evidence type="ECO:0000256" key="1">
    <source>
        <dbReference type="PIRSR" id="PIRSR000915-1"/>
    </source>
</evidence>
<dbReference type="Pfam" id="PF13242">
    <property type="entry name" value="Hydrolase_like"/>
    <property type="match status" value="1"/>
</dbReference>
<evidence type="ECO:0000256" key="3">
    <source>
        <dbReference type="PIRSR" id="PIRSR000915-3"/>
    </source>
</evidence>
<dbReference type="EMBL" id="JAAOIV010000002">
    <property type="protein sequence ID" value="NHN55055.1"/>
    <property type="molecule type" value="Genomic_DNA"/>
</dbReference>
<dbReference type="InterPro" id="IPR023214">
    <property type="entry name" value="HAD_sf"/>
</dbReference>
<dbReference type="Proteomes" id="UP000744769">
    <property type="component" value="Unassembled WGS sequence"/>
</dbReference>
<feature type="binding site" evidence="3">
    <location>
        <position position="221"/>
    </location>
    <ligand>
        <name>Mg(2+)</name>
        <dbReference type="ChEBI" id="CHEBI:18420"/>
    </ligand>
</feature>
<dbReference type="GO" id="GO:0016791">
    <property type="term" value="F:phosphatase activity"/>
    <property type="evidence" value="ECO:0007669"/>
    <property type="project" value="TreeGrafter"/>
</dbReference>
<dbReference type="AlphaFoldDB" id="A0A967B097"/>
<keyword evidence="3" id="KW-0479">Metal-binding</keyword>
<organism evidence="4 5">
    <name type="scientific">Metallococcus carri</name>
    <dbReference type="NCBI Taxonomy" id="1656884"/>
    <lineage>
        <taxon>Bacteria</taxon>
        <taxon>Bacillati</taxon>
        <taxon>Actinomycetota</taxon>
        <taxon>Actinomycetes</taxon>
        <taxon>Micrococcales</taxon>
        <taxon>Dermacoccaceae</taxon>
        <taxon>Metallococcus</taxon>
    </lineage>
</organism>
<name>A0A967B097_9MICO</name>
<comment type="cofactor">
    <cofactor evidence="3">
        <name>Mg(2+)</name>
        <dbReference type="ChEBI" id="CHEBI:18420"/>
    </cofactor>
    <text evidence="3">Divalent metal ions. Mg(2+) is the most effective.</text>
</comment>
<feature type="active site" description="Nucleophile" evidence="1">
    <location>
        <position position="15"/>
    </location>
</feature>
<dbReference type="InterPro" id="IPR036412">
    <property type="entry name" value="HAD-like_sf"/>
</dbReference>
<protein>
    <submittedName>
        <fullName evidence="4">HAD-IIA family hydrolase</fullName>
    </submittedName>
</protein>
<keyword evidence="4" id="KW-0378">Hydrolase</keyword>
<comment type="caution">
    <text evidence="4">The sequence shown here is derived from an EMBL/GenBank/DDBJ whole genome shotgun (WGS) entry which is preliminary data.</text>
</comment>
<reference evidence="4" key="1">
    <citation type="submission" date="2020-03" db="EMBL/GenBank/DDBJ databases">
        <title>Draft sequencing of Calidifontibacter sp. DB0510.</title>
        <authorList>
            <person name="Kim D.-U."/>
        </authorList>
    </citation>
    <scope>NUCLEOTIDE SEQUENCE</scope>
    <source>
        <strain evidence="4">DB0510</strain>
    </source>
</reference>
<dbReference type="InterPro" id="IPR006357">
    <property type="entry name" value="HAD-SF_hydro_IIA"/>
</dbReference>
<dbReference type="PANTHER" id="PTHR19288">
    <property type="entry name" value="4-NITROPHENYLPHOSPHATASE-RELATED"/>
    <property type="match status" value="1"/>
</dbReference>
<dbReference type="GO" id="GO:0005737">
    <property type="term" value="C:cytoplasm"/>
    <property type="evidence" value="ECO:0007669"/>
    <property type="project" value="TreeGrafter"/>
</dbReference>
<dbReference type="PIRSF" id="PIRSF000915">
    <property type="entry name" value="PGP-type_phosphatase"/>
    <property type="match status" value="1"/>
</dbReference>
<dbReference type="NCBIfam" id="TIGR01460">
    <property type="entry name" value="HAD-SF-IIA"/>
    <property type="match status" value="1"/>
</dbReference>